<dbReference type="GO" id="GO:0016020">
    <property type="term" value="C:membrane"/>
    <property type="evidence" value="ECO:0007669"/>
    <property type="project" value="UniProtKB-SubCell"/>
</dbReference>
<proteinExistence type="inferred from homology"/>
<dbReference type="Gene3D" id="1.20.1560.10">
    <property type="entry name" value="ABC transporter type 1, transmembrane domain"/>
    <property type="match status" value="2"/>
</dbReference>
<sequence>MALSTLPIPYIGTSAIFLLSIPHVSQLVTDCGGKKLYRLLESSTDDETITSGKPPRSVWQRVTLVVVAAAATIAALWSCVSTQPVLAPKVLYLAAWIMILAQELVLTSRPNPEARYRLGSYSALASLAIGICMALPYALSLHSKLRDFKLTSQDASSVVELVAALILLFVNLAFPRGPTVYRDGRPVDSQKSVSFLNRYTFSWAYTTLAIAAKNGRLNVDDLPVVGDEVRAETLSDSFFAVRSTAVRWRKWLKLYWPEMVLQVIIQLFANAVNFLPHFLLLSILRLFEDRDAGAGNQLQLGLTALGLGLSMVVTSWFISLRDFVADLRLSLPIHEQLFAVISKKAMSLKDVVISAGDSEDNDAASDDDDDDDDDDESPRTKHSVLNLLGVDVERVSDFVAYSHLLLDCILELSIAIVFLVYLMGWKPIVAGCVIPVLLTPVYYYLTNQYSKQEQALMERRDEKSTVLTVLMRGIRQIKFSALETQWYNKILGLREKELLNQHTVFRLNVYLTAIWTLGPLCMSCISIATHIYVNGSIAVSVAFTALSLFENLSAVLSLFPEAFTDLLDASVSIQRIESFLDLPEHEDKRVPGDTISFRDATIAWPSVAEDAAEQFQLKCLNLDFPSRELTIISGRSGAGKSLLLQALIGEADIVKGAAIVPRATAPNWTVGEENWIVDGLVAYVSQDPWIENATLRDAILFGLPFDPVRYGNVIHACALSHDLESFPDGDRTDIGANGINLSGGQKWRLALARALYSRASILVLDDIFSAVDSNVGRHLYDNALMGALGKGRTRVLATHHVRLCLGGAAYIVTLENGHVVQAGHPSSLIQDETSESTLDGSTSATSLDSRPNPLNPSKRTNASPPRSDSQPKKYYEEEKRERGFVRAEVYNAYIRASGGYSRWILVIILCVSTLALNLAAPYWVSVWTRAYNESIPPSILTQPGHLNAVSSQFSSGGLHFDQRLVYYSSIYFGLTFASWILDVIRIQIILSGSIKASKVIFEQFAETILRAPLRFLDVTPVGQILNRFTSDFGTLDSDLALDLSYLLHSGILILGVIVAASVTSPLIVGLGLLTLLASWAVAFFYVTGAREAKRLESTARSPIFELVGSLLTGLPTVRAFGRETAYLKRMYDLIDIHCQALWHKRLFSCWMSFWMSMVGAIFVASVTITFVLIRTLDAPLAGFALSFALELSDHISWLLTQYAELELDANAAERIVEYTQLDQEPQSGIDVPISWPSNGEIEVTNLCVSYGADLPAILKDLTFTLRAGERVGIVGRTGAGKSSLALALLRCLEARSGSIHIDGIDIAQVRLHDLRSRVGIIPQDPVVFAGTVREVLDPFDQHDDSELHDALMKVALLPPSDQGAPGHCTSEGVSNDSFALDSPIVEGGRNLSQGQKQLLCLARALVSRPKILIMDEATASVDMESDIRIQRTLRQVIRGCTLLVIAHRLSTIADFDRIIVMDGGRVVEMGRPGELVKLENGVFRGLVEESGERVCLSVLLVVTLLHPAVKAADLTSHVNLFTGTQNGGNNFPGVARPFGMVKLGPDLLNAGTDAYSGYLPNGAFSGFSMMHEQGTGGAPKYGTVSQLPLVGNVSEPLSNKTVARAGADEASVGYYKARTSEGVVVELTATAHAGMYRYTFPTGSKGNVLVDVSHVLPSFRGQGLSQGYKGGNLTIFPDGHYEGHGVYDNGWNRSPDWSIYFCGYFDADPVSNATYIGTDAQGSVKQGSGFASSTSGSTRVGGLFSFQDSVVTSRVGISWISTQKACEHVQDEIPHGTEFTSVVEDTKAEWNATVLSKVTTTNTNDTSLELLYTSLYFMHLIPTNQTGENPSWTSSEPYYQDIFTYWDLFRCSTALMQVLQPVAYEEQIRSLIDIWRFEGYLPDARSSNYNGRTQGGSNADNILADAYVKGVRGAVNWEDGYKAMVKDAEVAPPNDPVDPMAPDSSTKEGRGALPDWLSLGFITPRYSRAVTRAAEYSCNDFGLYQVASGLEKHTDAEKYLNRSRNWRNHWNPNQTSLGFSGFVVPRDSSGFIETDPLTDSGYWGDPYYEASSWAYPWASVHDMKEMIEMMGGDETVVDRLNTMFTEGASGSSGTIFDPTNEPMFNIPYLYNYVGRQDLSVSQSRKVAKRYFNTGVAGLPGNSDAGAMQTWLLWNMIGLYPITGQTTFLIHSPWFESLAIDLGDGKELRVTATGGDGNGDSKIYVQSLKVNGKEWRKNWLAWGDIFENGGTLEFELGESPSDWFTGELPPSPAS</sequence>
<dbReference type="CDD" id="cd03250">
    <property type="entry name" value="ABCC_MRP_domain1"/>
    <property type="match status" value="1"/>
</dbReference>
<evidence type="ECO:0000256" key="1">
    <source>
        <dbReference type="ARBA" id="ARBA00004141"/>
    </source>
</evidence>
<dbReference type="FunFam" id="1.20.1610.10:FF:000003">
    <property type="entry name" value="Glycoside hydrolase family 92 protein"/>
    <property type="match status" value="1"/>
</dbReference>
<evidence type="ECO:0000313" key="16">
    <source>
        <dbReference type="Proteomes" id="UP000215305"/>
    </source>
</evidence>
<dbReference type="CDD" id="cd18596">
    <property type="entry name" value="ABC_6TM_VMR1_D1_like"/>
    <property type="match status" value="1"/>
</dbReference>
<dbReference type="CDD" id="cd18604">
    <property type="entry name" value="ABC_6TM_VMR1_D2_like"/>
    <property type="match status" value="1"/>
</dbReference>
<feature type="region of interest" description="Disordered" evidence="11">
    <location>
        <begin position="1929"/>
        <end position="1949"/>
    </location>
</feature>
<dbReference type="OrthoDB" id="449263at2759"/>
<evidence type="ECO:0000256" key="11">
    <source>
        <dbReference type="SAM" id="MobiDB-lite"/>
    </source>
</evidence>
<feature type="transmembrane region" description="Helical" evidence="12">
    <location>
        <begin position="259"/>
        <end position="280"/>
    </location>
</feature>
<feature type="transmembrane region" description="Helical" evidence="12">
    <location>
        <begin position="118"/>
        <end position="138"/>
    </location>
</feature>
<feature type="domain" description="ABC transporter" evidence="13">
    <location>
        <begin position="1241"/>
        <end position="1488"/>
    </location>
</feature>
<feature type="transmembrane region" description="Helical" evidence="12">
    <location>
        <begin position="903"/>
        <end position="924"/>
    </location>
</feature>
<dbReference type="FunFam" id="3.40.50.300:FF:000825">
    <property type="entry name" value="ABC bile acid transporter"/>
    <property type="match status" value="1"/>
</dbReference>
<dbReference type="InterPro" id="IPR005887">
    <property type="entry name" value="GH92_a_mannosidase_put"/>
</dbReference>
<evidence type="ECO:0000256" key="12">
    <source>
        <dbReference type="SAM" id="Phobius"/>
    </source>
</evidence>
<dbReference type="VEuPathDB" id="FungiDB:CDV56_100832"/>
<dbReference type="Gene3D" id="3.40.50.300">
    <property type="entry name" value="P-loop containing nucleotide triphosphate hydrolases"/>
    <property type="match status" value="2"/>
</dbReference>
<feature type="transmembrane region" description="Helical" evidence="12">
    <location>
        <begin position="509"/>
        <end position="531"/>
    </location>
</feature>
<evidence type="ECO:0000256" key="9">
    <source>
        <dbReference type="ARBA" id="ARBA00023136"/>
    </source>
</evidence>
<dbReference type="InterPro" id="IPR036640">
    <property type="entry name" value="ABC1_TM_sf"/>
</dbReference>
<dbReference type="Pfam" id="PF17678">
    <property type="entry name" value="Glyco_hydro_92N"/>
    <property type="match status" value="1"/>
</dbReference>
<evidence type="ECO:0000256" key="3">
    <source>
        <dbReference type="ARBA" id="ARBA00022448"/>
    </source>
</evidence>
<dbReference type="SUPFAM" id="SSF48208">
    <property type="entry name" value="Six-hairpin glycosidases"/>
    <property type="match status" value="1"/>
</dbReference>
<feature type="compositionally biased region" description="Polar residues" evidence="11">
    <location>
        <begin position="855"/>
        <end position="868"/>
    </location>
</feature>
<dbReference type="PANTHER" id="PTHR24223:SF354">
    <property type="entry name" value="BILE ACID TRANSPORTER, PUTATIVE (EUROFUNG)-RELATED"/>
    <property type="match status" value="1"/>
</dbReference>
<comment type="similarity">
    <text evidence="2">Belongs to the ABC transporter superfamily. ABCC family. Conjugate transporter (TC 3.A.1.208) subfamily.</text>
</comment>
<dbReference type="SUPFAM" id="SSF90123">
    <property type="entry name" value="ABC transporter transmembrane region"/>
    <property type="match status" value="2"/>
</dbReference>
<comment type="caution">
    <text evidence="15">The sequence shown here is derived from an EMBL/GenBank/DDBJ whole genome shotgun (WGS) entry which is preliminary data.</text>
</comment>
<dbReference type="InterPro" id="IPR011527">
    <property type="entry name" value="ABC1_TM_dom"/>
</dbReference>
<dbReference type="FunFam" id="3.30.2080.10:FF:000001">
    <property type="entry name" value="Alpha-1,2-mannosidase subfamily"/>
    <property type="match status" value="1"/>
</dbReference>
<evidence type="ECO:0000256" key="2">
    <source>
        <dbReference type="ARBA" id="ARBA00009726"/>
    </source>
</evidence>
<feature type="transmembrane region" description="Helical" evidence="12">
    <location>
        <begin position="90"/>
        <end position="106"/>
    </location>
</feature>
<dbReference type="InterPro" id="IPR014718">
    <property type="entry name" value="GH-type_carb-bd"/>
</dbReference>
<dbReference type="Gene3D" id="1.20.1050.60">
    <property type="entry name" value="alpha-1,2-mannosidase"/>
    <property type="match status" value="1"/>
</dbReference>
<evidence type="ECO:0000256" key="7">
    <source>
        <dbReference type="ARBA" id="ARBA00022840"/>
    </source>
</evidence>
<feature type="domain" description="ABC transmembrane type-1" evidence="14">
    <location>
        <begin position="904"/>
        <end position="1207"/>
    </location>
</feature>
<reference evidence="15" key="1">
    <citation type="submission" date="2018-08" db="EMBL/GenBank/DDBJ databases">
        <title>Draft genome sequence of azole-resistant Aspergillus thermomutatus (Neosartorya pseudofischeri) strain HMR AF 39, isolated from a human nasal aspirate.</title>
        <authorList>
            <person name="Parent-Michaud M."/>
            <person name="Dufresne P.J."/>
            <person name="Fournier E."/>
            <person name="Martineau C."/>
            <person name="Moreira S."/>
            <person name="Perkins V."/>
            <person name="De Repentigny L."/>
            <person name="Dufresne S.F."/>
        </authorList>
    </citation>
    <scope>NUCLEOTIDE SEQUENCE [LARGE SCALE GENOMIC DNA]</scope>
    <source>
        <strain evidence="15">HMR AF 39</strain>
    </source>
</reference>
<dbReference type="Pfam" id="PF00664">
    <property type="entry name" value="ABC_membrane"/>
    <property type="match status" value="2"/>
</dbReference>
<dbReference type="NCBIfam" id="TIGR01180">
    <property type="entry name" value="aman2_put"/>
    <property type="match status" value="1"/>
</dbReference>
<dbReference type="GO" id="GO:0005975">
    <property type="term" value="P:carbohydrate metabolic process"/>
    <property type="evidence" value="ECO:0007669"/>
    <property type="project" value="InterPro"/>
</dbReference>
<gene>
    <name evidence="15" type="ORF">CDV56_100832</name>
</gene>
<dbReference type="SMART" id="SM00382">
    <property type="entry name" value="AAA"/>
    <property type="match status" value="2"/>
</dbReference>
<dbReference type="FunFam" id="3.40.50.300:FF:000610">
    <property type="entry name" value="Multidrug resistance-associated ABC transporter"/>
    <property type="match status" value="1"/>
</dbReference>
<feature type="domain" description="ABC transmembrane type-1" evidence="14">
    <location>
        <begin position="263"/>
        <end position="568"/>
    </location>
</feature>
<feature type="transmembrane region" description="Helical" evidence="12">
    <location>
        <begin position="964"/>
        <end position="984"/>
    </location>
</feature>
<feature type="domain" description="ABC transporter" evidence="13">
    <location>
        <begin position="595"/>
        <end position="841"/>
    </location>
</feature>
<dbReference type="GO" id="GO:0140359">
    <property type="term" value="F:ABC-type transporter activity"/>
    <property type="evidence" value="ECO:0007669"/>
    <property type="project" value="InterPro"/>
</dbReference>
<dbReference type="InterPro" id="IPR008928">
    <property type="entry name" value="6-hairpin_glycosidase_sf"/>
</dbReference>
<keyword evidence="8 12" id="KW-1133">Transmembrane helix</keyword>
<dbReference type="PROSITE" id="PS00211">
    <property type="entry name" value="ABC_TRANSPORTER_1"/>
    <property type="match status" value="1"/>
</dbReference>
<dbReference type="InterPro" id="IPR003439">
    <property type="entry name" value="ABC_transporter-like_ATP-bd"/>
</dbReference>
<dbReference type="InterPro" id="IPR041371">
    <property type="entry name" value="GH92_N"/>
</dbReference>
<dbReference type="GO" id="GO:0005524">
    <property type="term" value="F:ATP binding"/>
    <property type="evidence" value="ECO:0007669"/>
    <property type="project" value="UniProtKB-KW"/>
</dbReference>
<name>A0A397G5L5_ASPTH</name>
<feature type="transmembrane region" description="Helical" evidence="12">
    <location>
        <begin position="1066"/>
        <end position="1086"/>
    </location>
</feature>
<keyword evidence="6" id="KW-0547">Nucleotide-binding</keyword>
<keyword evidence="7" id="KW-0067">ATP-binding</keyword>
<dbReference type="FunFam" id="1.20.1560.10:FF:000013">
    <property type="entry name" value="ABC transporter C family member 2"/>
    <property type="match status" value="1"/>
</dbReference>
<keyword evidence="16" id="KW-1185">Reference proteome</keyword>
<dbReference type="SUPFAM" id="SSF52540">
    <property type="entry name" value="P-loop containing nucleoside triphosphate hydrolases"/>
    <property type="match status" value="2"/>
</dbReference>
<keyword evidence="9 12" id="KW-0472">Membrane</keyword>
<evidence type="ECO:0000313" key="15">
    <source>
        <dbReference type="EMBL" id="RHZ43430.1"/>
    </source>
</evidence>
<dbReference type="InterPro" id="IPR027417">
    <property type="entry name" value="P-loop_NTPase"/>
</dbReference>
<feature type="transmembrane region" description="Helical" evidence="12">
    <location>
        <begin position="1039"/>
        <end position="1060"/>
    </location>
</feature>
<dbReference type="GO" id="GO:0030246">
    <property type="term" value="F:carbohydrate binding"/>
    <property type="evidence" value="ECO:0007669"/>
    <property type="project" value="InterPro"/>
</dbReference>
<feature type="transmembrane region" description="Helical" evidence="12">
    <location>
        <begin position="537"/>
        <end position="559"/>
    </location>
</feature>
<dbReference type="InterPro" id="IPR050173">
    <property type="entry name" value="ABC_transporter_C-like"/>
</dbReference>
<feature type="region of interest" description="Disordered" evidence="11">
    <location>
        <begin position="830"/>
        <end position="877"/>
    </location>
</feature>
<feature type="transmembrane region" description="Helical" evidence="12">
    <location>
        <begin position="428"/>
        <end position="445"/>
    </location>
</feature>
<accession>A0A397G5L5</accession>
<dbReference type="FunFam" id="1.20.1050.60:FF:000005">
    <property type="entry name" value="Alpha-1,2-mannosidase family protein"/>
    <property type="match status" value="1"/>
</dbReference>
<dbReference type="Proteomes" id="UP000215305">
    <property type="component" value="Unassembled WGS sequence"/>
</dbReference>
<dbReference type="InterPro" id="IPR012939">
    <property type="entry name" value="Glyco_hydro_92"/>
</dbReference>
<dbReference type="GeneID" id="38122806"/>
<evidence type="ECO:0000259" key="14">
    <source>
        <dbReference type="PROSITE" id="PS50929"/>
    </source>
</evidence>
<keyword evidence="5" id="KW-0677">Repeat</keyword>
<dbReference type="FunFam" id="2.70.98.10:FF:000028">
    <property type="entry name" value="Alpha-1,2-mannosidase family protein (AFU_orthologue AFUA_5G10520)"/>
    <property type="match status" value="1"/>
</dbReference>
<protein>
    <submittedName>
        <fullName evidence="15">Uncharacterized protein</fullName>
    </submittedName>
</protein>
<keyword evidence="3" id="KW-0813">Transport</keyword>
<evidence type="ECO:0000259" key="13">
    <source>
        <dbReference type="PROSITE" id="PS50893"/>
    </source>
</evidence>
<feature type="transmembrane region" description="Helical" evidence="12">
    <location>
        <begin position="158"/>
        <end position="175"/>
    </location>
</feature>
<dbReference type="PANTHER" id="PTHR24223">
    <property type="entry name" value="ATP-BINDING CASSETTE SUB-FAMILY C"/>
    <property type="match status" value="1"/>
</dbReference>
<evidence type="ECO:0000256" key="5">
    <source>
        <dbReference type="ARBA" id="ARBA00022737"/>
    </source>
</evidence>
<feature type="transmembrane region" description="Helical" evidence="12">
    <location>
        <begin position="1153"/>
        <end position="1173"/>
    </location>
</feature>
<dbReference type="PROSITE" id="PS50929">
    <property type="entry name" value="ABC_TM1F"/>
    <property type="match status" value="2"/>
</dbReference>
<dbReference type="Gene3D" id="3.30.2080.10">
    <property type="entry name" value="GH92 mannosidase domain"/>
    <property type="match status" value="1"/>
</dbReference>
<keyword evidence="10" id="KW-0325">Glycoprotein</keyword>
<feature type="transmembrane region" description="Helical" evidence="12">
    <location>
        <begin position="58"/>
        <end position="78"/>
    </location>
</feature>
<dbReference type="RefSeq" id="XP_026609784.1">
    <property type="nucleotide sequence ID" value="XM_026754451.1"/>
</dbReference>
<dbReference type="InterPro" id="IPR003593">
    <property type="entry name" value="AAA+_ATPase"/>
</dbReference>
<feature type="compositionally biased region" description="Acidic residues" evidence="11">
    <location>
        <begin position="357"/>
        <end position="376"/>
    </location>
</feature>
<dbReference type="GO" id="GO:0005737">
    <property type="term" value="C:cytoplasm"/>
    <property type="evidence" value="ECO:0007669"/>
    <property type="project" value="UniProtKB-ARBA"/>
</dbReference>
<comment type="subcellular location">
    <subcellularLocation>
        <location evidence="1">Membrane</location>
        <topology evidence="1">Multi-pass membrane protein</topology>
    </subcellularLocation>
</comment>
<dbReference type="Gene3D" id="1.20.1610.10">
    <property type="entry name" value="alpha-1,2-mannosidases domains"/>
    <property type="match status" value="1"/>
</dbReference>
<feature type="compositionally biased region" description="Polar residues" evidence="11">
    <location>
        <begin position="830"/>
        <end position="849"/>
    </location>
</feature>
<evidence type="ECO:0000256" key="6">
    <source>
        <dbReference type="ARBA" id="ARBA00022741"/>
    </source>
</evidence>
<dbReference type="Pfam" id="PF07971">
    <property type="entry name" value="Glyco_hydro_92"/>
    <property type="match status" value="1"/>
</dbReference>
<keyword evidence="4 12" id="KW-0812">Transmembrane</keyword>
<dbReference type="Pfam" id="PF00005">
    <property type="entry name" value="ABC_tran"/>
    <property type="match status" value="2"/>
</dbReference>
<dbReference type="STRING" id="41047.A0A397G5L5"/>
<evidence type="ECO:0000256" key="4">
    <source>
        <dbReference type="ARBA" id="ARBA00022692"/>
    </source>
</evidence>
<dbReference type="Gene3D" id="2.70.98.10">
    <property type="match status" value="1"/>
</dbReference>
<dbReference type="GO" id="GO:0016887">
    <property type="term" value="F:ATP hydrolysis activity"/>
    <property type="evidence" value="ECO:0007669"/>
    <property type="project" value="InterPro"/>
</dbReference>
<feature type="transmembrane region" description="Helical" evidence="12">
    <location>
        <begin position="300"/>
        <end position="320"/>
    </location>
</feature>
<organism evidence="15 16">
    <name type="scientific">Aspergillus thermomutatus</name>
    <name type="common">Neosartorya pseudofischeri</name>
    <dbReference type="NCBI Taxonomy" id="41047"/>
    <lineage>
        <taxon>Eukaryota</taxon>
        <taxon>Fungi</taxon>
        <taxon>Dikarya</taxon>
        <taxon>Ascomycota</taxon>
        <taxon>Pezizomycotina</taxon>
        <taxon>Eurotiomycetes</taxon>
        <taxon>Eurotiomycetidae</taxon>
        <taxon>Eurotiales</taxon>
        <taxon>Aspergillaceae</taxon>
        <taxon>Aspergillus</taxon>
        <taxon>Aspergillus subgen. Fumigati</taxon>
    </lineage>
</organism>
<evidence type="ECO:0000256" key="8">
    <source>
        <dbReference type="ARBA" id="ARBA00022989"/>
    </source>
</evidence>
<feature type="transmembrane region" description="Helical" evidence="12">
    <location>
        <begin position="404"/>
        <end position="422"/>
    </location>
</feature>
<dbReference type="InterPro" id="IPR017871">
    <property type="entry name" value="ABC_transporter-like_CS"/>
</dbReference>
<dbReference type="CDD" id="cd03244">
    <property type="entry name" value="ABCC_MRP_domain2"/>
    <property type="match status" value="1"/>
</dbReference>
<evidence type="ECO:0000256" key="10">
    <source>
        <dbReference type="ARBA" id="ARBA00023180"/>
    </source>
</evidence>
<dbReference type="EMBL" id="NKHU02000419">
    <property type="protein sequence ID" value="RHZ43430.1"/>
    <property type="molecule type" value="Genomic_DNA"/>
</dbReference>
<feature type="region of interest" description="Disordered" evidence="11">
    <location>
        <begin position="357"/>
        <end position="380"/>
    </location>
</feature>
<dbReference type="PROSITE" id="PS50893">
    <property type="entry name" value="ABC_TRANSPORTER_2"/>
    <property type="match status" value="2"/>
</dbReference>